<evidence type="ECO:0000313" key="2">
    <source>
        <dbReference type="EMBL" id="UGX96030.1"/>
    </source>
</evidence>
<feature type="domain" description="Beta-lactamase-related" evidence="1">
    <location>
        <begin position="33"/>
        <end position="148"/>
    </location>
</feature>
<name>A0A9X9YYM5_9BRAD</name>
<dbReference type="SUPFAM" id="SSF56601">
    <property type="entry name" value="beta-lactamase/transpeptidase-like"/>
    <property type="match status" value="1"/>
</dbReference>
<dbReference type="InterPro" id="IPR012338">
    <property type="entry name" value="Beta-lactam/transpept-like"/>
</dbReference>
<dbReference type="Pfam" id="PF00144">
    <property type="entry name" value="Beta-lactamase"/>
    <property type="match status" value="1"/>
</dbReference>
<dbReference type="InterPro" id="IPR050789">
    <property type="entry name" value="Diverse_Enzym_Activities"/>
</dbReference>
<dbReference type="Gene3D" id="3.40.710.10">
    <property type="entry name" value="DD-peptidase/beta-lactamase superfamily"/>
    <property type="match status" value="1"/>
</dbReference>
<sequence length="183" mass="20168">MRKAWGFSAARLARIAPWYQARFDSFSPSDGLLPGAVVAIAKGGKLAYLQAIGFQDRAKTVPMKTNSIFWIASMSKPVASVAAMILVDEGKLDLDAPVSQYLPELANMRVAFQKADPATGEMEYGLGLPKPAKRAMTVRDLLRHTVRPDGAYYQWRKDPPRELSIDLVADERFGRAIGRIEAS</sequence>
<dbReference type="EMBL" id="CP088280">
    <property type="protein sequence ID" value="UGX96030.1"/>
    <property type="molecule type" value="Genomic_DNA"/>
</dbReference>
<protein>
    <submittedName>
        <fullName evidence="2">Beta-lactamase family protein</fullName>
    </submittedName>
</protein>
<reference evidence="2 3" key="1">
    <citation type="journal article" date="2017" name="Syst. Appl. Microbiol.">
        <title>Soybeans inoculated with root zone soils of Canadian native legumes harbour diverse and novel Bradyrhizobium spp. that possess agricultural potential.</title>
        <authorList>
            <person name="Bromfield E.S.P."/>
            <person name="Cloutier S."/>
            <person name="Tambong J.T."/>
            <person name="Tran Thi T.V."/>
        </authorList>
    </citation>
    <scope>NUCLEOTIDE SEQUENCE [LARGE SCALE GENOMIC DNA]</scope>
    <source>
        <strain evidence="2 3">323S2</strain>
    </source>
</reference>
<organism evidence="2 3">
    <name type="scientific">Bradyrhizobium barranii subsp. barranii</name>
    <dbReference type="NCBI Taxonomy" id="2823807"/>
    <lineage>
        <taxon>Bacteria</taxon>
        <taxon>Pseudomonadati</taxon>
        <taxon>Pseudomonadota</taxon>
        <taxon>Alphaproteobacteria</taxon>
        <taxon>Hyphomicrobiales</taxon>
        <taxon>Nitrobacteraceae</taxon>
        <taxon>Bradyrhizobium</taxon>
        <taxon>Bradyrhizobium barranii</taxon>
    </lineage>
</organism>
<evidence type="ECO:0000313" key="3">
    <source>
        <dbReference type="Proteomes" id="UP000564836"/>
    </source>
</evidence>
<dbReference type="RefSeq" id="WP_234678544.1">
    <property type="nucleotide sequence ID" value="NZ_CP088280.1"/>
</dbReference>
<evidence type="ECO:0000259" key="1">
    <source>
        <dbReference type="Pfam" id="PF00144"/>
    </source>
</evidence>
<dbReference type="PANTHER" id="PTHR43283">
    <property type="entry name" value="BETA-LACTAMASE-RELATED"/>
    <property type="match status" value="1"/>
</dbReference>
<dbReference type="AlphaFoldDB" id="A0A9X9YYM5"/>
<gene>
    <name evidence="2" type="ORF">G6321_00013170</name>
</gene>
<proteinExistence type="predicted"/>
<accession>A0A9X9YYM5</accession>
<dbReference type="Proteomes" id="UP000564836">
    <property type="component" value="Chromosome"/>
</dbReference>
<reference evidence="2 3" key="2">
    <citation type="journal article" date="2022" name="Int. J. Syst. Evol. Microbiol.">
        <title>Strains of Bradyrhizobium barranii sp. nov. associated with legumes native to Canada are symbionts of soybeans and belong to different subspecies (subsp. barranii subsp. nov. and subsp. apii subsp. nov.) and symbiovars (sv. glycinearum and sv. septentrionale).</title>
        <authorList>
            <person name="Bromfield E.S.P."/>
            <person name="Cloutier S."/>
            <person name="Wasai-Hara S."/>
            <person name="Minamisawa K."/>
        </authorList>
    </citation>
    <scope>NUCLEOTIDE SEQUENCE [LARGE SCALE GENOMIC DNA]</scope>
    <source>
        <strain evidence="2 3">323S2</strain>
    </source>
</reference>
<dbReference type="PANTHER" id="PTHR43283:SF3">
    <property type="entry name" value="BETA-LACTAMASE FAMILY PROTEIN (AFU_ORTHOLOGUE AFUA_5G07500)"/>
    <property type="match status" value="1"/>
</dbReference>
<dbReference type="InterPro" id="IPR001466">
    <property type="entry name" value="Beta-lactam-related"/>
</dbReference>